<protein>
    <submittedName>
        <fullName evidence="2">20185_t:CDS:1</fullName>
    </submittedName>
</protein>
<evidence type="ECO:0000313" key="2">
    <source>
        <dbReference type="EMBL" id="CAG8738745.1"/>
    </source>
</evidence>
<keyword evidence="3" id="KW-1185">Reference proteome</keyword>
<gene>
    <name evidence="2" type="ORF">DERYTH_LOCUS15808</name>
</gene>
<reference evidence="2" key="1">
    <citation type="submission" date="2021-06" db="EMBL/GenBank/DDBJ databases">
        <authorList>
            <person name="Kallberg Y."/>
            <person name="Tangrot J."/>
            <person name="Rosling A."/>
        </authorList>
    </citation>
    <scope>NUCLEOTIDE SEQUENCE</scope>
    <source>
        <strain evidence="2">MA453B</strain>
    </source>
</reference>
<dbReference type="Proteomes" id="UP000789405">
    <property type="component" value="Unassembled WGS sequence"/>
</dbReference>
<sequence>MINIINQSTLHNHLSDIFDIVNSCDCHIELVGEYNQFVSKHNKQSLQNTQAQIEVASLQTRAKNYYSQLLDVLIRAESKLDEKQQKEENKISNINIAKENIAATRNGLI</sequence>
<dbReference type="OrthoDB" id="10537902at2759"/>
<comment type="caution">
    <text evidence="2">The sequence shown here is derived from an EMBL/GenBank/DDBJ whole genome shotgun (WGS) entry which is preliminary data.</text>
</comment>
<feature type="coiled-coil region" evidence="1">
    <location>
        <begin position="66"/>
        <end position="100"/>
    </location>
</feature>
<organism evidence="2 3">
    <name type="scientific">Dentiscutata erythropus</name>
    <dbReference type="NCBI Taxonomy" id="1348616"/>
    <lineage>
        <taxon>Eukaryota</taxon>
        <taxon>Fungi</taxon>
        <taxon>Fungi incertae sedis</taxon>
        <taxon>Mucoromycota</taxon>
        <taxon>Glomeromycotina</taxon>
        <taxon>Glomeromycetes</taxon>
        <taxon>Diversisporales</taxon>
        <taxon>Gigasporaceae</taxon>
        <taxon>Dentiscutata</taxon>
    </lineage>
</organism>
<keyword evidence="1" id="KW-0175">Coiled coil</keyword>
<name>A0A9N9IKP4_9GLOM</name>
<evidence type="ECO:0000256" key="1">
    <source>
        <dbReference type="SAM" id="Coils"/>
    </source>
</evidence>
<dbReference type="AlphaFoldDB" id="A0A9N9IKP4"/>
<proteinExistence type="predicted"/>
<accession>A0A9N9IKP4</accession>
<dbReference type="EMBL" id="CAJVPY010013136">
    <property type="protein sequence ID" value="CAG8738745.1"/>
    <property type="molecule type" value="Genomic_DNA"/>
</dbReference>
<evidence type="ECO:0000313" key="3">
    <source>
        <dbReference type="Proteomes" id="UP000789405"/>
    </source>
</evidence>